<dbReference type="InterPro" id="IPR004314">
    <property type="entry name" value="Neprosin"/>
</dbReference>
<evidence type="ECO:0000313" key="6">
    <source>
        <dbReference type="EMBL" id="KAK1670928.1"/>
    </source>
</evidence>
<dbReference type="PANTHER" id="PTHR13683">
    <property type="entry name" value="ASPARTYL PROTEASES"/>
    <property type="match status" value="1"/>
</dbReference>
<dbReference type="InterPro" id="IPR021109">
    <property type="entry name" value="Peptidase_aspartic_dom_sf"/>
</dbReference>
<feature type="domain" description="Neprosin PEP catalytic" evidence="5">
    <location>
        <begin position="1"/>
        <end position="112"/>
    </location>
</feature>
<feature type="active site" evidence="2">
    <location>
        <position position="239"/>
    </location>
</feature>
<reference evidence="6" key="1">
    <citation type="submission" date="2023-07" db="EMBL/GenBank/DDBJ databases">
        <title>A chromosome-level genome assembly of Lolium multiflorum.</title>
        <authorList>
            <person name="Chen Y."/>
            <person name="Copetti D."/>
            <person name="Kolliker R."/>
            <person name="Studer B."/>
        </authorList>
    </citation>
    <scope>NUCLEOTIDE SEQUENCE</scope>
    <source>
        <strain evidence="6">02402/16</strain>
        <tissue evidence="6">Leaf</tissue>
    </source>
</reference>
<comment type="similarity">
    <text evidence="1">Belongs to the peptidase A1 family.</text>
</comment>
<dbReference type="Pfam" id="PF14541">
    <property type="entry name" value="TAXi_C"/>
    <property type="match status" value="1"/>
</dbReference>
<dbReference type="SUPFAM" id="SSF50630">
    <property type="entry name" value="Acid proteases"/>
    <property type="match status" value="1"/>
</dbReference>
<evidence type="ECO:0000256" key="1">
    <source>
        <dbReference type="ARBA" id="ARBA00007447"/>
    </source>
</evidence>
<feature type="domain" description="Peptidase A1" evidence="4">
    <location>
        <begin position="221"/>
        <end position="567"/>
    </location>
</feature>
<dbReference type="AlphaFoldDB" id="A0AAD8WSA4"/>
<name>A0AAD8WSA4_LOLMU</name>
<gene>
    <name evidence="6" type="ORF">QYE76_059087</name>
</gene>
<evidence type="ECO:0008006" key="8">
    <source>
        <dbReference type="Google" id="ProtNLM"/>
    </source>
</evidence>
<dbReference type="GO" id="GO:0004190">
    <property type="term" value="F:aspartic-type endopeptidase activity"/>
    <property type="evidence" value="ECO:0007669"/>
    <property type="project" value="InterPro"/>
</dbReference>
<accession>A0AAD8WSA4</accession>
<dbReference type="PROSITE" id="PS52045">
    <property type="entry name" value="NEPROSIN_PEP_CD"/>
    <property type="match status" value="1"/>
</dbReference>
<evidence type="ECO:0000313" key="7">
    <source>
        <dbReference type="Proteomes" id="UP001231189"/>
    </source>
</evidence>
<protein>
    <recommendedName>
        <fullName evidence="8">Peptidase A1 domain-containing protein</fullName>
    </recommendedName>
</protein>
<dbReference type="PANTHER" id="PTHR13683:SF901">
    <property type="entry name" value="PEPTIDASE A1 DOMAIN-CONTAINING PROTEIN"/>
    <property type="match status" value="1"/>
</dbReference>
<feature type="active site" evidence="2">
    <location>
        <position position="438"/>
    </location>
</feature>
<dbReference type="InterPro" id="IPR033121">
    <property type="entry name" value="PEPTIDASE_A1"/>
</dbReference>
<dbReference type="InterPro" id="IPR032861">
    <property type="entry name" value="TAXi_N"/>
</dbReference>
<dbReference type="Gene3D" id="2.40.70.10">
    <property type="entry name" value="Acid Proteases"/>
    <property type="match status" value="2"/>
</dbReference>
<dbReference type="Proteomes" id="UP001231189">
    <property type="component" value="Unassembled WGS sequence"/>
</dbReference>
<organism evidence="6 7">
    <name type="scientific">Lolium multiflorum</name>
    <name type="common">Italian ryegrass</name>
    <name type="synonym">Lolium perenne subsp. multiflorum</name>
    <dbReference type="NCBI Taxonomy" id="4521"/>
    <lineage>
        <taxon>Eukaryota</taxon>
        <taxon>Viridiplantae</taxon>
        <taxon>Streptophyta</taxon>
        <taxon>Embryophyta</taxon>
        <taxon>Tracheophyta</taxon>
        <taxon>Spermatophyta</taxon>
        <taxon>Magnoliopsida</taxon>
        <taxon>Liliopsida</taxon>
        <taxon>Poales</taxon>
        <taxon>Poaceae</taxon>
        <taxon>BOP clade</taxon>
        <taxon>Pooideae</taxon>
        <taxon>Poodae</taxon>
        <taxon>Poeae</taxon>
        <taxon>Poeae Chloroplast Group 2 (Poeae type)</taxon>
        <taxon>Loliodinae</taxon>
        <taxon>Loliinae</taxon>
        <taxon>Lolium</taxon>
    </lineage>
</organism>
<evidence type="ECO:0000256" key="3">
    <source>
        <dbReference type="SAM" id="MobiDB-lite"/>
    </source>
</evidence>
<sequence length="623" mass="68387">MYGEKLLGYWSPEQFPQFGSGMAALWGGQLCNKNIGNRYTTTEMGSGRPPSDGWGQSAYIHGLEVMDISKKWHRPQDLHSNLSSDCYKVQTFEPMDGKMSAYFGGTASLQCCGISCENMNFIRTTISVLLLVVLASQAHPILKFVDEDEGEKPSPPGAGSFSSGRKVQLIRLGKPPKQAMPQDLISHDLARIYRLFGTTPLSTSAVVSISADDRTWDQDQFTTVLGFGDPIRHQKVMFDTASDFSWIRCNWKDNNSAEIDEGVRYAPSDSKSSKLITCRSPTCYEAGGYCISNADYYCSFSTRYMDSSNRQGTILTDTLTLTPSVSVNNFIFGCASSDPEGQSGGADGLIGLGRGTTSLAQQIYPTLQNGFSYCIPSTNNNKTGFLTFGRMDEPSTDITFTEMFRHRTHTSLYFVDLTDIYVGDESIPVQKEQETFVDSGTMFTYIPPEVHAKLTTIFRQEFQEYLIPDNASRFNGCFNFTDAPDRIYIPQVTFSFNDGAQFNLGVDGTLYKPVLGGRIACLAFQPQEDAKAYALSARDVEAVNVGRYVLDALRFQAALNKEEASGAASSAAVVAAACEGVSRTVGLAEEERQCWLARRGGGASSKSAAGTSHQTIKLRRKLN</sequence>
<dbReference type="InterPro" id="IPR001461">
    <property type="entry name" value="Aspartic_peptidase_A1"/>
</dbReference>
<dbReference type="Pfam" id="PF03080">
    <property type="entry name" value="Neprosin"/>
    <property type="match status" value="1"/>
</dbReference>
<dbReference type="InterPro" id="IPR032799">
    <property type="entry name" value="TAXi_C"/>
</dbReference>
<evidence type="ECO:0000256" key="2">
    <source>
        <dbReference type="PIRSR" id="PIRSR601461-1"/>
    </source>
</evidence>
<dbReference type="PROSITE" id="PS51767">
    <property type="entry name" value="PEPTIDASE_A1"/>
    <property type="match status" value="1"/>
</dbReference>
<dbReference type="GO" id="GO:0006508">
    <property type="term" value="P:proteolysis"/>
    <property type="evidence" value="ECO:0007669"/>
    <property type="project" value="InterPro"/>
</dbReference>
<keyword evidence="7" id="KW-1185">Reference proteome</keyword>
<evidence type="ECO:0000259" key="4">
    <source>
        <dbReference type="PROSITE" id="PS51767"/>
    </source>
</evidence>
<dbReference type="EMBL" id="JAUUTY010000003">
    <property type="protein sequence ID" value="KAK1670928.1"/>
    <property type="molecule type" value="Genomic_DNA"/>
</dbReference>
<comment type="caution">
    <text evidence="6">The sequence shown here is derived from an EMBL/GenBank/DDBJ whole genome shotgun (WGS) entry which is preliminary data.</text>
</comment>
<proteinExistence type="inferred from homology"/>
<dbReference type="Pfam" id="PF14543">
    <property type="entry name" value="TAXi_N"/>
    <property type="match status" value="1"/>
</dbReference>
<evidence type="ECO:0000259" key="5">
    <source>
        <dbReference type="PROSITE" id="PS52045"/>
    </source>
</evidence>
<feature type="region of interest" description="Disordered" evidence="3">
    <location>
        <begin position="601"/>
        <end position="623"/>
    </location>
</feature>